<reference evidence="1 2" key="1">
    <citation type="submission" date="2018-04" db="EMBL/GenBank/DDBJ databases">
        <title>Thalassorhabdus spongiae gen. nov., sp. nov., isolated from a marine sponge in South-West Iceland.</title>
        <authorList>
            <person name="Knobloch S."/>
            <person name="Daussin A."/>
            <person name="Johannsson R."/>
            <person name="Marteinsson V.T."/>
        </authorList>
    </citation>
    <scope>NUCLEOTIDE SEQUENCE [LARGE SCALE GENOMIC DNA]</scope>
    <source>
        <strain evidence="1 2">Hp12</strain>
    </source>
</reference>
<dbReference type="Proteomes" id="UP000244906">
    <property type="component" value="Unassembled WGS sequence"/>
</dbReference>
<sequence length="551" mass="64178">MSELKQRVRKCLADICQTLEQGKPAPEWRAMATNCSARDLFQQLLYLTLERAELASLSRCWIQAWTSMTHVALLETRIWVRGHDDQALADWDFCQKQLSHWLRQDMGDREMLGLLLRQFALLELEIGHDLSESIRVWQSRHKSENLEDWLAENNLTEPLPQQDYDVFLSVGERIGFLTRVRVLEWLTNLLRSPYVAHRESLILFLLHPRSAVAEQAMRLLQQPTWQRRISSVGLRRLISMRNWLPRGRRVRIDEIIVSLRRYTPIDQLGESKLTHLMASSLDARGGQLLIMVWKQGSSYRTGGMVLKQQEGISDIWVGPPSTKAQCLKDIKRLQEHFCILPVDQEYPKLLIPHFLAISRLRHQRISPLLLQWFEVLGIVGWNPCFLPQKELLSLWRGQLTSVAEQQYQQWEANGQRWLKRKFAADWLEDDPQGAERVKQDYSGYALIAPEKEKWQERLVLTALWARHATGRMAPDFKEAAWQALLFESAERPEQLPLMKSIVKATQGYWENVEQQTLQTDQEALLEQNKNNAPMGINEKKSIKATLTDQTI</sequence>
<proteinExistence type="predicted"/>
<accession>A0A2V1GVD1</accession>
<dbReference type="EMBL" id="QDDL01000016">
    <property type="protein sequence ID" value="PVZ63462.1"/>
    <property type="molecule type" value="Genomic_DNA"/>
</dbReference>
<dbReference type="RefSeq" id="WP_116689156.1">
    <property type="nucleotide sequence ID" value="NZ_CAWNYD010000016.1"/>
</dbReference>
<protein>
    <submittedName>
        <fullName evidence="1">Uncharacterized protein</fullName>
    </submittedName>
</protein>
<organism evidence="1 2">
    <name type="scientific">Pelagibaculum spongiae</name>
    <dbReference type="NCBI Taxonomy" id="2080658"/>
    <lineage>
        <taxon>Bacteria</taxon>
        <taxon>Pseudomonadati</taxon>
        <taxon>Pseudomonadota</taxon>
        <taxon>Gammaproteobacteria</taxon>
        <taxon>Oceanospirillales</taxon>
        <taxon>Pelagibaculum</taxon>
    </lineage>
</organism>
<evidence type="ECO:0000313" key="1">
    <source>
        <dbReference type="EMBL" id="PVZ63462.1"/>
    </source>
</evidence>
<evidence type="ECO:0000313" key="2">
    <source>
        <dbReference type="Proteomes" id="UP000244906"/>
    </source>
</evidence>
<keyword evidence="2" id="KW-1185">Reference proteome</keyword>
<comment type="caution">
    <text evidence="1">The sequence shown here is derived from an EMBL/GenBank/DDBJ whole genome shotgun (WGS) entry which is preliminary data.</text>
</comment>
<name>A0A2V1GVD1_9GAMM</name>
<gene>
    <name evidence="1" type="ORF">DC094_21380</name>
</gene>
<dbReference type="AlphaFoldDB" id="A0A2V1GVD1"/>
<dbReference type="OrthoDB" id="5650953at2"/>